<feature type="transmembrane region" description="Helical" evidence="1">
    <location>
        <begin position="166"/>
        <end position="186"/>
    </location>
</feature>
<keyword evidence="1" id="KW-1133">Transmembrane helix</keyword>
<accession>C1DU48</accession>
<dbReference type="STRING" id="204536.SULAZ_0650"/>
<dbReference type="OrthoDB" id="9553736at2"/>
<dbReference type="HOGENOM" id="CLU_1440369_0_0_0"/>
<protein>
    <submittedName>
        <fullName evidence="2">Putative membrane protein</fullName>
    </submittedName>
</protein>
<organism evidence="2 3">
    <name type="scientific">Sulfurihydrogenibium azorense (strain DSM 15241 / OCM 825 / Az-Fu1)</name>
    <dbReference type="NCBI Taxonomy" id="204536"/>
    <lineage>
        <taxon>Bacteria</taxon>
        <taxon>Pseudomonadati</taxon>
        <taxon>Aquificota</taxon>
        <taxon>Aquificia</taxon>
        <taxon>Aquificales</taxon>
        <taxon>Hydrogenothermaceae</taxon>
        <taxon>Sulfurihydrogenibium</taxon>
    </lineage>
</organism>
<sequence>MEILHISYWLATIFGVWYVIKNKKLVNFFILYSFLNLFVITFLYKHLQEYILGTVSTLVLFFLVIKFLKNTYNLETIVGLEGLVFKTPLFAFILRLVLLMVGSFPPFLSSNVIYYNLLDPNVNLYSIVSLILLLIFNFTLFMRITVNILFGKPTERILYKDISKKFGLIVFAIIFLNFCLGIYYILNL</sequence>
<keyword evidence="1" id="KW-0472">Membrane</keyword>
<feature type="transmembrane region" description="Helical" evidence="1">
    <location>
        <begin position="25"/>
        <end position="44"/>
    </location>
</feature>
<evidence type="ECO:0000313" key="2">
    <source>
        <dbReference type="EMBL" id="ACN98709.1"/>
    </source>
</evidence>
<dbReference type="eggNOG" id="ENOG502ZRQR">
    <property type="taxonomic scope" value="Bacteria"/>
</dbReference>
<feature type="transmembrane region" description="Helical" evidence="1">
    <location>
        <begin position="89"/>
        <end position="108"/>
    </location>
</feature>
<dbReference type="EMBL" id="CP001229">
    <property type="protein sequence ID" value="ACN98709.1"/>
    <property type="molecule type" value="Genomic_DNA"/>
</dbReference>
<dbReference type="KEGG" id="saf:SULAZ_0650"/>
<feature type="transmembrane region" description="Helical" evidence="1">
    <location>
        <begin position="6"/>
        <end position="20"/>
    </location>
</feature>
<proteinExistence type="predicted"/>
<evidence type="ECO:0000313" key="3">
    <source>
        <dbReference type="Proteomes" id="UP000001369"/>
    </source>
</evidence>
<dbReference type="RefSeq" id="WP_012674031.1">
    <property type="nucleotide sequence ID" value="NC_012438.1"/>
</dbReference>
<name>C1DU48_SULAA</name>
<dbReference type="Proteomes" id="UP000001369">
    <property type="component" value="Chromosome"/>
</dbReference>
<keyword evidence="1" id="KW-0812">Transmembrane</keyword>
<dbReference type="AlphaFoldDB" id="C1DU48"/>
<feature type="transmembrane region" description="Helical" evidence="1">
    <location>
        <begin position="50"/>
        <end position="68"/>
    </location>
</feature>
<reference evidence="2 3" key="1">
    <citation type="journal article" date="2009" name="J. Bacteriol.">
        <title>Complete and draft genome sequences of six members of the Aquificales.</title>
        <authorList>
            <person name="Reysenbach A.L."/>
            <person name="Hamamura N."/>
            <person name="Podar M."/>
            <person name="Griffiths E."/>
            <person name="Ferreira S."/>
            <person name="Hochstein R."/>
            <person name="Heidelberg J."/>
            <person name="Johnson J."/>
            <person name="Mead D."/>
            <person name="Pohorille A."/>
            <person name="Sarmiento M."/>
            <person name="Schweighofer K."/>
            <person name="Seshadri R."/>
            <person name="Voytek M.A."/>
        </authorList>
    </citation>
    <scope>NUCLEOTIDE SEQUENCE [LARGE SCALE GENOMIC DNA]</scope>
    <source>
        <strain evidence="3">Az-Fu1 / DSM 15241 / OCM 825</strain>
    </source>
</reference>
<gene>
    <name evidence="2" type="ordered locus">SULAZ_0650</name>
</gene>
<feature type="transmembrane region" description="Helical" evidence="1">
    <location>
        <begin position="124"/>
        <end position="146"/>
    </location>
</feature>
<keyword evidence="3" id="KW-1185">Reference proteome</keyword>
<evidence type="ECO:0000256" key="1">
    <source>
        <dbReference type="SAM" id="Phobius"/>
    </source>
</evidence>